<dbReference type="Proteomes" id="UP001595973">
    <property type="component" value="Unassembled WGS sequence"/>
</dbReference>
<organism evidence="1 2">
    <name type="scientific">Seohaeicola nanhaiensis</name>
    <dbReference type="NCBI Taxonomy" id="1387282"/>
    <lineage>
        <taxon>Bacteria</taxon>
        <taxon>Pseudomonadati</taxon>
        <taxon>Pseudomonadota</taxon>
        <taxon>Alphaproteobacteria</taxon>
        <taxon>Rhodobacterales</taxon>
        <taxon>Roseobacteraceae</taxon>
        <taxon>Seohaeicola</taxon>
    </lineage>
</organism>
<evidence type="ECO:0000313" key="1">
    <source>
        <dbReference type="EMBL" id="MFC4672064.1"/>
    </source>
</evidence>
<dbReference type="EMBL" id="JBHSGI010000044">
    <property type="protein sequence ID" value="MFC4672064.1"/>
    <property type="molecule type" value="Genomic_DNA"/>
</dbReference>
<gene>
    <name evidence="1" type="ORF">ACFO5X_26205</name>
</gene>
<protein>
    <submittedName>
        <fullName evidence="1">Uncharacterized protein</fullName>
    </submittedName>
</protein>
<comment type="caution">
    <text evidence="1">The sequence shown here is derived from an EMBL/GenBank/DDBJ whole genome shotgun (WGS) entry which is preliminary data.</text>
</comment>
<reference evidence="2" key="1">
    <citation type="journal article" date="2019" name="Int. J. Syst. Evol. Microbiol.">
        <title>The Global Catalogue of Microorganisms (GCM) 10K type strain sequencing project: providing services to taxonomists for standard genome sequencing and annotation.</title>
        <authorList>
            <consortium name="The Broad Institute Genomics Platform"/>
            <consortium name="The Broad Institute Genome Sequencing Center for Infectious Disease"/>
            <person name="Wu L."/>
            <person name="Ma J."/>
        </authorList>
    </citation>
    <scope>NUCLEOTIDE SEQUENCE [LARGE SCALE GENOMIC DNA]</scope>
    <source>
        <strain evidence="2">CGMCC 4.7283</strain>
    </source>
</reference>
<proteinExistence type="predicted"/>
<accession>A0ABV9KPZ1</accession>
<evidence type="ECO:0000313" key="2">
    <source>
        <dbReference type="Proteomes" id="UP001595973"/>
    </source>
</evidence>
<dbReference type="RefSeq" id="WP_380723299.1">
    <property type="nucleotide sequence ID" value="NZ_JBHSGI010000044.1"/>
</dbReference>
<sequence length="82" mass="9142">MATTTYVCILSHVANLLGEDLDLLEAIVSNDDNLTYGNIVSVQVDQETYQTALTDDGIGELRDMLRAARISTEEWQGFLEDF</sequence>
<feature type="non-terminal residue" evidence="1">
    <location>
        <position position="82"/>
    </location>
</feature>
<keyword evidence="2" id="KW-1185">Reference proteome</keyword>
<name>A0ABV9KPZ1_9RHOB</name>